<evidence type="ECO:0000313" key="1">
    <source>
        <dbReference type="EMBL" id="CAG8649090.1"/>
    </source>
</evidence>
<dbReference type="Proteomes" id="UP000789525">
    <property type="component" value="Unassembled WGS sequence"/>
</dbReference>
<sequence length="154" mass="17181">MWRSLLNAWNASAVEREDSTETTAYLGDNFGFPMISGEGDFYWPYDFGFQELFEVDSCKHFKGDPKVHTGVYVRQQPYSPRAGCPAVTRRGIFHRELKILPPNQEIGYALLFAHHLALVSLDRMIFTPNAVRAIAINESGGGGTLVELGVGEEV</sequence>
<proteinExistence type="predicted"/>
<dbReference type="EMBL" id="CAJVPT010020567">
    <property type="protein sequence ID" value="CAG8649090.1"/>
    <property type="molecule type" value="Genomic_DNA"/>
</dbReference>
<organism evidence="1 2">
    <name type="scientific">Acaulospora colombiana</name>
    <dbReference type="NCBI Taxonomy" id="27376"/>
    <lineage>
        <taxon>Eukaryota</taxon>
        <taxon>Fungi</taxon>
        <taxon>Fungi incertae sedis</taxon>
        <taxon>Mucoromycota</taxon>
        <taxon>Glomeromycotina</taxon>
        <taxon>Glomeromycetes</taxon>
        <taxon>Diversisporales</taxon>
        <taxon>Acaulosporaceae</taxon>
        <taxon>Acaulospora</taxon>
    </lineage>
</organism>
<reference evidence="1" key="1">
    <citation type="submission" date="2021-06" db="EMBL/GenBank/DDBJ databases">
        <authorList>
            <person name="Kallberg Y."/>
            <person name="Tangrot J."/>
            <person name="Rosling A."/>
        </authorList>
    </citation>
    <scope>NUCLEOTIDE SEQUENCE</scope>
    <source>
        <strain evidence="1">CL356</strain>
    </source>
</reference>
<accession>A0ACA9NDP2</accession>
<comment type="caution">
    <text evidence="1">The sequence shown here is derived from an EMBL/GenBank/DDBJ whole genome shotgun (WGS) entry which is preliminary data.</text>
</comment>
<name>A0ACA9NDP2_9GLOM</name>
<gene>
    <name evidence="1" type="ORF">ACOLOM_LOCUS8190</name>
</gene>
<keyword evidence="2" id="KW-1185">Reference proteome</keyword>
<protein>
    <submittedName>
        <fullName evidence="1">15447_t:CDS:1</fullName>
    </submittedName>
</protein>
<evidence type="ECO:0000313" key="2">
    <source>
        <dbReference type="Proteomes" id="UP000789525"/>
    </source>
</evidence>